<keyword evidence="2" id="KW-1185">Reference proteome</keyword>
<name>A0ACC3CYR1_9PEZI</name>
<accession>A0ACC3CYR1</accession>
<gene>
    <name evidence="1" type="ORF">LTS18_011303</name>
</gene>
<evidence type="ECO:0000313" key="1">
    <source>
        <dbReference type="EMBL" id="KAK3058432.1"/>
    </source>
</evidence>
<organism evidence="1 2">
    <name type="scientific">Coniosporium uncinatum</name>
    <dbReference type="NCBI Taxonomy" id="93489"/>
    <lineage>
        <taxon>Eukaryota</taxon>
        <taxon>Fungi</taxon>
        <taxon>Dikarya</taxon>
        <taxon>Ascomycota</taxon>
        <taxon>Pezizomycotina</taxon>
        <taxon>Dothideomycetes</taxon>
        <taxon>Dothideomycetes incertae sedis</taxon>
        <taxon>Coniosporium</taxon>
    </lineage>
</organism>
<protein>
    <submittedName>
        <fullName evidence="1">Uncharacterized protein</fullName>
    </submittedName>
</protein>
<reference evidence="1" key="1">
    <citation type="submission" date="2024-09" db="EMBL/GenBank/DDBJ databases">
        <title>Black Yeasts Isolated from many extreme environments.</title>
        <authorList>
            <person name="Coleine C."/>
            <person name="Stajich J.E."/>
            <person name="Selbmann L."/>
        </authorList>
    </citation>
    <scope>NUCLEOTIDE SEQUENCE</scope>
    <source>
        <strain evidence="1">CCFEE 5737</strain>
    </source>
</reference>
<feature type="non-terminal residue" evidence="1">
    <location>
        <position position="360"/>
    </location>
</feature>
<proteinExistence type="predicted"/>
<dbReference type="EMBL" id="JAWDJW010009586">
    <property type="protein sequence ID" value="KAK3058432.1"/>
    <property type="molecule type" value="Genomic_DNA"/>
</dbReference>
<evidence type="ECO:0000313" key="2">
    <source>
        <dbReference type="Proteomes" id="UP001186974"/>
    </source>
</evidence>
<comment type="caution">
    <text evidence="1">The sequence shown here is derived from an EMBL/GenBank/DDBJ whole genome shotgun (WGS) entry which is preliminary data.</text>
</comment>
<sequence>MLVHSTAALSLLTSLCLAVGPLVDVSYAKYDGTALSNGVSQWLGISYAAPPLGELRFAPPQDPLRNATTQTANRHGPVCLSTGGAPNATGFSEDCLYLDVYAPSNATTDSKLPVYFFIQGGGFNSNSNANYNGSGLVTASGFNIIVVNFNYRVGPYGFIASREIVESDTASTNNGLKDQRKAMEWIQEYITRFGGDPKMVTIGGDSAGAASVTMHLTAYGGRNDHLFQAAAAESQSFATQLTVNESQYQYDLFVTRLGCANLPNTLSCLRNKTAAELQAQNFNTPYPGAANPPLYMWNPTIDGDIIRDYTYRAFAQGKFIHIPSIFGDDTNGGTVFAPRHTNTSGESSTFLHDQFPYLTL</sequence>
<dbReference type="Proteomes" id="UP001186974">
    <property type="component" value="Unassembled WGS sequence"/>
</dbReference>